<dbReference type="AlphaFoldDB" id="A0A2A2H2E1"/>
<evidence type="ECO:0000313" key="2">
    <source>
        <dbReference type="Proteomes" id="UP000217784"/>
    </source>
</evidence>
<organism evidence="1 2">
    <name type="scientific">Methanobacterium bryantii</name>
    <dbReference type="NCBI Taxonomy" id="2161"/>
    <lineage>
        <taxon>Archaea</taxon>
        <taxon>Methanobacteriati</taxon>
        <taxon>Methanobacteriota</taxon>
        <taxon>Methanomada group</taxon>
        <taxon>Methanobacteria</taxon>
        <taxon>Methanobacteriales</taxon>
        <taxon>Methanobacteriaceae</taxon>
        <taxon>Methanobacterium</taxon>
    </lineage>
</organism>
<reference evidence="1 2" key="1">
    <citation type="journal article" date="2017" name="BMC Genomics">
        <title>Genomic analysis of methanogenic archaea reveals a shift towards energy conservation.</title>
        <authorList>
            <person name="Gilmore S.P."/>
            <person name="Henske J.K."/>
            <person name="Sexton J.A."/>
            <person name="Solomon K.V."/>
            <person name="Seppala S."/>
            <person name="Yoo J.I."/>
            <person name="Huyett L.M."/>
            <person name="Pressman A."/>
            <person name="Cogan J.Z."/>
            <person name="Kivenson V."/>
            <person name="Peng X."/>
            <person name="Tan Y."/>
            <person name="Valentine D.L."/>
            <person name="O'Malley M.A."/>
        </authorList>
    </citation>
    <scope>NUCLEOTIDE SEQUENCE [LARGE SCALE GENOMIC DNA]</scope>
    <source>
        <strain evidence="1 2">M.o.H.</strain>
    </source>
</reference>
<evidence type="ECO:0000313" key="1">
    <source>
        <dbReference type="EMBL" id="PAV03484.1"/>
    </source>
</evidence>
<proteinExistence type="predicted"/>
<sequence length="114" mass="13331">MEPNDELYTEKVGQELKSRMTWFKEALQDDAKREELHESIQGSEILIRLEIFLPSDNPEDFVDGLYLYIDNSGQIVDADYYFRNTSDGAITRLDEQDLQVVKDLFQDSFSLEIE</sequence>
<accession>A0A2A2H2E1</accession>
<dbReference type="EMBL" id="LMVM01000038">
    <property type="protein sequence ID" value="PAV03484.1"/>
    <property type="molecule type" value="Genomic_DNA"/>
</dbReference>
<dbReference type="RefSeq" id="WP_069582909.1">
    <property type="nucleotide sequence ID" value="NZ_LMVM01000038.1"/>
</dbReference>
<protein>
    <submittedName>
        <fullName evidence="1">Uncharacterized protein</fullName>
    </submittedName>
</protein>
<keyword evidence="2" id="KW-1185">Reference proteome</keyword>
<dbReference type="OrthoDB" id="78026at2157"/>
<dbReference type="Proteomes" id="UP000217784">
    <property type="component" value="Unassembled WGS sequence"/>
</dbReference>
<gene>
    <name evidence="1" type="ORF">ASJ80_00585</name>
</gene>
<name>A0A2A2H2E1_METBR</name>
<comment type="caution">
    <text evidence="1">The sequence shown here is derived from an EMBL/GenBank/DDBJ whole genome shotgun (WGS) entry which is preliminary data.</text>
</comment>